<keyword evidence="3" id="KW-1185">Reference proteome</keyword>
<dbReference type="EMBL" id="CADEPI010000607">
    <property type="protein sequence ID" value="CAB3387676.1"/>
    <property type="molecule type" value="Genomic_DNA"/>
</dbReference>
<gene>
    <name evidence="2" type="ORF">CLODIP_2_CD14020</name>
</gene>
<evidence type="ECO:0000313" key="3">
    <source>
        <dbReference type="Proteomes" id="UP000494165"/>
    </source>
</evidence>
<dbReference type="AlphaFoldDB" id="A0A8S1E075"/>
<organism evidence="2 3">
    <name type="scientific">Cloeon dipterum</name>
    <dbReference type="NCBI Taxonomy" id="197152"/>
    <lineage>
        <taxon>Eukaryota</taxon>
        <taxon>Metazoa</taxon>
        <taxon>Ecdysozoa</taxon>
        <taxon>Arthropoda</taxon>
        <taxon>Hexapoda</taxon>
        <taxon>Insecta</taxon>
        <taxon>Pterygota</taxon>
        <taxon>Palaeoptera</taxon>
        <taxon>Ephemeroptera</taxon>
        <taxon>Pisciforma</taxon>
        <taxon>Baetidae</taxon>
        <taxon>Cloeon</taxon>
    </lineage>
</organism>
<comment type="caution">
    <text evidence="2">The sequence shown here is derived from an EMBL/GenBank/DDBJ whole genome shotgun (WGS) entry which is preliminary data.</text>
</comment>
<evidence type="ECO:0000256" key="1">
    <source>
        <dbReference type="SAM" id="MobiDB-lite"/>
    </source>
</evidence>
<feature type="compositionally biased region" description="Gly residues" evidence="1">
    <location>
        <begin position="130"/>
        <end position="166"/>
    </location>
</feature>
<dbReference type="Proteomes" id="UP000494165">
    <property type="component" value="Unassembled WGS sequence"/>
</dbReference>
<accession>A0A8S1E075</accession>
<proteinExistence type="predicted"/>
<evidence type="ECO:0000313" key="2">
    <source>
        <dbReference type="EMBL" id="CAB3387676.1"/>
    </source>
</evidence>
<feature type="region of interest" description="Disordered" evidence="1">
    <location>
        <begin position="117"/>
        <end position="166"/>
    </location>
</feature>
<sequence length="192" mass="19533">MTWVGVEALETTQEALEEDMTRDTRVYDGGHGGRAPATILEGGASYDFGGVLTWRPAADQCLEVGQPLLRPWKPRRSGGGSHLPHGLGGRPIREWAASYDLGGHGQSGEWAAALTRQPGGRRASLEAGGHTSGGGGGGGYDLGGHSAGGGGGHSGGGNDLSSYGGSGGGHDGGHGYATSSYASYERNCEHHH</sequence>
<name>A0A8S1E075_9INSE</name>
<protein>
    <submittedName>
        <fullName evidence="2">Uncharacterized protein</fullName>
    </submittedName>
</protein>
<reference evidence="2 3" key="1">
    <citation type="submission" date="2020-04" db="EMBL/GenBank/DDBJ databases">
        <authorList>
            <person name="Alioto T."/>
            <person name="Alioto T."/>
            <person name="Gomez Garrido J."/>
        </authorList>
    </citation>
    <scope>NUCLEOTIDE SEQUENCE [LARGE SCALE GENOMIC DNA]</scope>
</reference>